<dbReference type="InParanoid" id="A0A200Q9E7"/>
<comment type="subcellular location">
    <subcellularLocation>
        <location evidence="1 6">Secreted</location>
    </subcellularLocation>
</comment>
<keyword evidence="4 6" id="KW-0964">Secreted</keyword>
<accession>A0A200Q9E7</accession>
<dbReference type="GO" id="GO:0060320">
    <property type="term" value="P:rejection of self pollen"/>
    <property type="evidence" value="ECO:0007669"/>
    <property type="project" value="UniProtKB-KW"/>
</dbReference>
<reference evidence="7 8" key="1">
    <citation type="journal article" date="2017" name="Mol. Plant">
        <title>The Genome of Medicinal Plant Macleaya cordata Provides New Insights into Benzylisoquinoline Alkaloids Metabolism.</title>
        <authorList>
            <person name="Liu X."/>
            <person name="Liu Y."/>
            <person name="Huang P."/>
            <person name="Ma Y."/>
            <person name="Qing Z."/>
            <person name="Tang Q."/>
            <person name="Cao H."/>
            <person name="Cheng P."/>
            <person name="Zheng Y."/>
            <person name="Yuan Z."/>
            <person name="Zhou Y."/>
            <person name="Liu J."/>
            <person name="Tang Z."/>
            <person name="Zhuo Y."/>
            <person name="Zhang Y."/>
            <person name="Yu L."/>
            <person name="Huang J."/>
            <person name="Yang P."/>
            <person name="Peng Q."/>
            <person name="Zhang J."/>
            <person name="Jiang W."/>
            <person name="Zhang Z."/>
            <person name="Lin K."/>
            <person name="Ro D.K."/>
            <person name="Chen X."/>
            <person name="Xiong X."/>
            <person name="Shang Y."/>
            <person name="Huang S."/>
            <person name="Zeng J."/>
        </authorList>
    </citation>
    <scope>NUCLEOTIDE SEQUENCE [LARGE SCALE GENOMIC DNA]</scope>
    <source>
        <strain evidence="8">cv. BLH2017</strain>
        <tissue evidence="7">Root</tissue>
    </source>
</reference>
<evidence type="ECO:0000256" key="1">
    <source>
        <dbReference type="ARBA" id="ARBA00004613"/>
    </source>
</evidence>
<feature type="chain" id="PRO_5025086307" description="S-protein homolog" evidence="6">
    <location>
        <begin position="26"/>
        <end position="160"/>
    </location>
</feature>
<dbReference type="Pfam" id="PF05938">
    <property type="entry name" value="Self-incomp_S1"/>
    <property type="match status" value="1"/>
</dbReference>
<dbReference type="AlphaFoldDB" id="A0A200Q9E7"/>
<dbReference type="Proteomes" id="UP000195402">
    <property type="component" value="Unassembled WGS sequence"/>
</dbReference>
<name>A0A200Q9E7_MACCD</name>
<evidence type="ECO:0000313" key="7">
    <source>
        <dbReference type="EMBL" id="OVA07075.1"/>
    </source>
</evidence>
<evidence type="ECO:0000256" key="3">
    <source>
        <dbReference type="ARBA" id="ARBA00022471"/>
    </source>
</evidence>
<evidence type="ECO:0000256" key="2">
    <source>
        <dbReference type="ARBA" id="ARBA00005581"/>
    </source>
</evidence>
<dbReference type="InterPro" id="IPR010264">
    <property type="entry name" value="Self-incomp_S1"/>
</dbReference>
<gene>
    <name evidence="7" type="ORF">BVC80_5143g3</name>
</gene>
<dbReference type="PANTHER" id="PTHR31232:SF155">
    <property type="entry name" value="PLANT SELF-INCOMPATIBILITY PROTEIN S1 FAMILY"/>
    <property type="match status" value="1"/>
</dbReference>
<evidence type="ECO:0000313" key="8">
    <source>
        <dbReference type="Proteomes" id="UP000195402"/>
    </source>
</evidence>
<dbReference type="EMBL" id="MVGT01002650">
    <property type="protein sequence ID" value="OVA07075.1"/>
    <property type="molecule type" value="Genomic_DNA"/>
</dbReference>
<dbReference type="PANTHER" id="PTHR31232">
    <property type="match status" value="1"/>
</dbReference>
<keyword evidence="8" id="KW-1185">Reference proteome</keyword>
<keyword evidence="5 6" id="KW-0732">Signal</keyword>
<sequence length="160" mass="19066">MAGGRGPKQPISLLLLFLVLALSSSSWCPSAYGTVEINYYQHSQKITVWVYNELDPNTTLTIHCKSKDDDLGEHTLSYNQEFHWKFRINFFWTTLFWCNMWWHDSNGRLVQASHDAYFVRRDYEHYCVADCFWSIQKDGWYYGNHLTLGKLMFTWDKQNQ</sequence>
<comment type="similarity">
    <text evidence="2 6">Belongs to the plant self-incompatibility (S1) protein family.</text>
</comment>
<keyword evidence="3 6" id="KW-0713">Self-incompatibility</keyword>
<proteinExistence type="inferred from homology"/>
<evidence type="ECO:0000256" key="4">
    <source>
        <dbReference type="ARBA" id="ARBA00022525"/>
    </source>
</evidence>
<feature type="signal peptide" evidence="6">
    <location>
        <begin position="1"/>
        <end position="25"/>
    </location>
</feature>
<dbReference type="GO" id="GO:0005576">
    <property type="term" value="C:extracellular region"/>
    <property type="evidence" value="ECO:0007669"/>
    <property type="project" value="UniProtKB-SubCell"/>
</dbReference>
<evidence type="ECO:0000256" key="5">
    <source>
        <dbReference type="ARBA" id="ARBA00022729"/>
    </source>
</evidence>
<dbReference type="OrthoDB" id="1727555at2759"/>
<protein>
    <recommendedName>
        <fullName evidence="6">S-protein homolog</fullName>
    </recommendedName>
</protein>
<evidence type="ECO:0000256" key="6">
    <source>
        <dbReference type="RuleBase" id="RU367044"/>
    </source>
</evidence>
<organism evidence="7 8">
    <name type="scientific">Macleaya cordata</name>
    <name type="common">Five-seeded plume-poppy</name>
    <name type="synonym">Bocconia cordata</name>
    <dbReference type="NCBI Taxonomy" id="56857"/>
    <lineage>
        <taxon>Eukaryota</taxon>
        <taxon>Viridiplantae</taxon>
        <taxon>Streptophyta</taxon>
        <taxon>Embryophyta</taxon>
        <taxon>Tracheophyta</taxon>
        <taxon>Spermatophyta</taxon>
        <taxon>Magnoliopsida</taxon>
        <taxon>Ranunculales</taxon>
        <taxon>Papaveraceae</taxon>
        <taxon>Papaveroideae</taxon>
        <taxon>Macleaya</taxon>
    </lineage>
</organism>
<comment type="caution">
    <text evidence="7">The sequence shown here is derived from an EMBL/GenBank/DDBJ whole genome shotgun (WGS) entry which is preliminary data.</text>
</comment>